<protein>
    <submittedName>
        <fullName evidence="2">Uncharacterized protein</fullName>
    </submittedName>
</protein>
<accession>A0A8T0WPK4</accession>
<organism evidence="2 3">
    <name type="scientific">Panicum virgatum</name>
    <name type="common">Blackwell switchgrass</name>
    <dbReference type="NCBI Taxonomy" id="38727"/>
    <lineage>
        <taxon>Eukaryota</taxon>
        <taxon>Viridiplantae</taxon>
        <taxon>Streptophyta</taxon>
        <taxon>Embryophyta</taxon>
        <taxon>Tracheophyta</taxon>
        <taxon>Spermatophyta</taxon>
        <taxon>Magnoliopsida</taxon>
        <taxon>Liliopsida</taxon>
        <taxon>Poales</taxon>
        <taxon>Poaceae</taxon>
        <taxon>PACMAD clade</taxon>
        <taxon>Panicoideae</taxon>
        <taxon>Panicodae</taxon>
        <taxon>Paniceae</taxon>
        <taxon>Panicinae</taxon>
        <taxon>Panicum</taxon>
        <taxon>Panicum sect. Hiantes</taxon>
    </lineage>
</organism>
<name>A0A8T0WPK4_PANVG</name>
<feature type="compositionally biased region" description="Polar residues" evidence="1">
    <location>
        <begin position="13"/>
        <end position="29"/>
    </location>
</feature>
<feature type="compositionally biased region" description="Basic residues" evidence="1">
    <location>
        <begin position="118"/>
        <end position="140"/>
    </location>
</feature>
<evidence type="ECO:0000313" key="2">
    <source>
        <dbReference type="EMBL" id="KAG2651042.1"/>
    </source>
</evidence>
<reference evidence="2" key="1">
    <citation type="submission" date="2020-05" db="EMBL/GenBank/DDBJ databases">
        <title>WGS assembly of Panicum virgatum.</title>
        <authorList>
            <person name="Lovell J.T."/>
            <person name="Jenkins J."/>
            <person name="Shu S."/>
            <person name="Juenger T.E."/>
            <person name="Schmutz J."/>
        </authorList>
    </citation>
    <scope>NUCLEOTIDE SEQUENCE</scope>
    <source>
        <strain evidence="2">AP13</strain>
    </source>
</reference>
<gene>
    <name evidence="2" type="ORF">PVAP13_1NG212300</name>
</gene>
<sequence length="165" mass="17874">MAVAGHSQAGACLQSSQEPGGRWRSTSPWPTTPLQIWTCTAMLEIVSRHEDVMVNGVVRGTSGRRALASLCAPQPDDSRWFGVCVCGVGWGGRGDDAWRRRRADGRPRRGQAAGARGTVRRGRGGGAQRRRVGRRSRRGRAASWRPVRRRADAGATLPTPRPPAT</sequence>
<comment type="caution">
    <text evidence="2">The sequence shown here is derived from an EMBL/GenBank/DDBJ whole genome shotgun (WGS) entry which is preliminary data.</text>
</comment>
<dbReference type="EMBL" id="CM029038">
    <property type="protein sequence ID" value="KAG2651042.1"/>
    <property type="molecule type" value="Genomic_DNA"/>
</dbReference>
<keyword evidence="3" id="KW-1185">Reference proteome</keyword>
<evidence type="ECO:0000313" key="3">
    <source>
        <dbReference type="Proteomes" id="UP000823388"/>
    </source>
</evidence>
<evidence type="ECO:0000256" key="1">
    <source>
        <dbReference type="SAM" id="MobiDB-lite"/>
    </source>
</evidence>
<feature type="region of interest" description="Disordered" evidence="1">
    <location>
        <begin position="100"/>
        <end position="165"/>
    </location>
</feature>
<dbReference type="AlphaFoldDB" id="A0A8T0WPK4"/>
<proteinExistence type="predicted"/>
<dbReference type="Proteomes" id="UP000823388">
    <property type="component" value="Chromosome 1N"/>
</dbReference>
<feature type="region of interest" description="Disordered" evidence="1">
    <location>
        <begin position="1"/>
        <end position="29"/>
    </location>
</feature>